<sequence>MLRCRFSSSLSICCYEADALEKVGKATKQTHWILEVSKYEEGWQGNEVDTQCNRPEQFTPLRLLLKSIRIGAVARGARGRGGVV</sequence>
<protein>
    <submittedName>
        <fullName evidence="1">Uncharacterized protein</fullName>
    </submittedName>
</protein>
<proteinExistence type="predicted"/>
<reference evidence="1" key="1">
    <citation type="journal article" date="2022" name="bioRxiv">
        <title>Sequencing and chromosome-scale assembly of the giantPleurodeles waltlgenome.</title>
        <authorList>
            <person name="Brown T."/>
            <person name="Elewa A."/>
            <person name="Iarovenko S."/>
            <person name="Subramanian E."/>
            <person name="Araus A.J."/>
            <person name="Petzold A."/>
            <person name="Susuki M."/>
            <person name="Suzuki K.-i.T."/>
            <person name="Hayashi T."/>
            <person name="Toyoda A."/>
            <person name="Oliveira C."/>
            <person name="Osipova E."/>
            <person name="Leigh N.D."/>
            <person name="Simon A."/>
            <person name="Yun M.H."/>
        </authorList>
    </citation>
    <scope>NUCLEOTIDE SEQUENCE</scope>
    <source>
        <strain evidence="1">20211129_DDA</strain>
        <tissue evidence="1">Liver</tissue>
    </source>
</reference>
<evidence type="ECO:0000313" key="1">
    <source>
        <dbReference type="EMBL" id="KAJ1090686.1"/>
    </source>
</evidence>
<gene>
    <name evidence="1" type="ORF">NDU88_003815</name>
</gene>
<dbReference type="EMBL" id="JANPWB010000015">
    <property type="protein sequence ID" value="KAJ1090686.1"/>
    <property type="molecule type" value="Genomic_DNA"/>
</dbReference>
<organism evidence="1 2">
    <name type="scientific">Pleurodeles waltl</name>
    <name type="common">Iberian ribbed newt</name>
    <dbReference type="NCBI Taxonomy" id="8319"/>
    <lineage>
        <taxon>Eukaryota</taxon>
        <taxon>Metazoa</taxon>
        <taxon>Chordata</taxon>
        <taxon>Craniata</taxon>
        <taxon>Vertebrata</taxon>
        <taxon>Euteleostomi</taxon>
        <taxon>Amphibia</taxon>
        <taxon>Batrachia</taxon>
        <taxon>Caudata</taxon>
        <taxon>Salamandroidea</taxon>
        <taxon>Salamandridae</taxon>
        <taxon>Pleurodelinae</taxon>
        <taxon>Pleurodeles</taxon>
    </lineage>
</organism>
<comment type="caution">
    <text evidence="1">The sequence shown here is derived from an EMBL/GenBank/DDBJ whole genome shotgun (WGS) entry which is preliminary data.</text>
</comment>
<dbReference type="Proteomes" id="UP001066276">
    <property type="component" value="Chromosome 11"/>
</dbReference>
<dbReference type="AlphaFoldDB" id="A0AAV7LGU5"/>
<keyword evidence="2" id="KW-1185">Reference proteome</keyword>
<name>A0AAV7LGU5_PLEWA</name>
<evidence type="ECO:0000313" key="2">
    <source>
        <dbReference type="Proteomes" id="UP001066276"/>
    </source>
</evidence>
<accession>A0AAV7LGU5</accession>